<protein>
    <recommendedName>
        <fullName evidence="3">Type II toxin-antitoxin system PemK/MazF family toxin</fullName>
    </recommendedName>
</protein>
<keyword evidence="2" id="KW-1185">Reference proteome</keyword>
<dbReference type="EMBL" id="JBHRTR010000007">
    <property type="protein sequence ID" value="MFC3226132.1"/>
    <property type="molecule type" value="Genomic_DNA"/>
</dbReference>
<name>A0ABV7KUY3_9PROT</name>
<accession>A0ABV7KUY3</accession>
<sequence>MKLPALTPGLVIRYEYLWGHEYKAGQLDGSKARPCAVVIIADDQDGRRDIYVSPISHQEPEDGTGIPIPPKVADYLGLDDLGSWIVTTEVNQVTQIGDAIPPGIVPAFKTKDIFGHLPNSLLTSLLNVFRTNLAKGSVTSVSRDDDTANYRTSRGK</sequence>
<dbReference type="Proteomes" id="UP001595528">
    <property type="component" value="Unassembled WGS sequence"/>
</dbReference>
<organism evidence="1 2">
    <name type="scientific">Marinibaculum pumilum</name>
    <dbReference type="NCBI Taxonomy" id="1766165"/>
    <lineage>
        <taxon>Bacteria</taxon>
        <taxon>Pseudomonadati</taxon>
        <taxon>Pseudomonadota</taxon>
        <taxon>Alphaproteobacteria</taxon>
        <taxon>Rhodospirillales</taxon>
        <taxon>Rhodospirillaceae</taxon>
        <taxon>Marinibaculum</taxon>
    </lineage>
</organism>
<gene>
    <name evidence="1" type="ORF">ACFOGJ_02770</name>
</gene>
<dbReference type="RefSeq" id="WP_379897931.1">
    <property type="nucleotide sequence ID" value="NZ_JBHRTR010000007.1"/>
</dbReference>
<comment type="caution">
    <text evidence="1">The sequence shown here is derived from an EMBL/GenBank/DDBJ whole genome shotgun (WGS) entry which is preliminary data.</text>
</comment>
<proteinExistence type="predicted"/>
<reference evidence="2" key="1">
    <citation type="journal article" date="2019" name="Int. J. Syst. Evol. Microbiol.">
        <title>The Global Catalogue of Microorganisms (GCM) 10K type strain sequencing project: providing services to taxonomists for standard genome sequencing and annotation.</title>
        <authorList>
            <consortium name="The Broad Institute Genomics Platform"/>
            <consortium name="The Broad Institute Genome Sequencing Center for Infectious Disease"/>
            <person name="Wu L."/>
            <person name="Ma J."/>
        </authorList>
    </citation>
    <scope>NUCLEOTIDE SEQUENCE [LARGE SCALE GENOMIC DNA]</scope>
    <source>
        <strain evidence="2">KCTC 42964</strain>
    </source>
</reference>
<evidence type="ECO:0008006" key="3">
    <source>
        <dbReference type="Google" id="ProtNLM"/>
    </source>
</evidence>
<evidence type="ECO:0000313" key="1">
    <source>
        <dbReference type="EMBL" id="MFC3226132.1"/>
    </source>
</evidence>
<evidence type="ECO:0000313" key="2">
    <source>
        <dbReference type="Proteomes" id="UP001595528"/>
    </source>
</evidence>